<keyword evidence="3" id="KW-1185">Reference proteome</keyword>
<proteinExistence type="predicted"/>
<dbReference type="KEGG" id="cphy:B5808_18025"/>
<evidence type="ECO:0000256" key="1">
    <source>
        <dbReference type="SAM" id="MobiDB-lite"/>
    </source>
</evidence>
<evidence type="ECO:0000313" key="2">
    <source>
        <dbReference type="EMBL" id="ARJ06909.1"/>
    </source>
</evidence>
<feature type="region of interest" description="Disordered" evidence="1">
    <location>
        <begin position="1"/>
        <end position="63"/>
    </location>
</feature>
<dbReference type="EMBL" id="CP020715">
    <property type="protein sequence ID" value="ARJ06909.1"/>
    <property type="molecule type" value="Genomic_DNA"/>
</dbReference>
<dbReference type="Proteomes" id="UP000192775">
    <property type="component" value="Chromosome"/>
</dbReference>
<gene>
    <name evidence="2" type="ORF">B5808_18025</name>
</gene>
<reference evidence="2 3" key="1">
    <citation type="submission" date="2017-04" db="EMBL/GenBank/DDBJ databases">
        <authorList>
            <person name="Afonso C.L."/>
            <person name="Miller P.J."/>
            <person name="Scott M.A."/>
            <person name="Spackman E."/>
            <person name="Goraichik I."/>
            <person name="Dimitrov K.M."/>
            <person name="Suarez D.L."/>
            <person name="Swayne D.E."/>
        </authorList>
    </citation>
    <scope>NUCLEOTIDE SEQUENCE [LARGE SCALE GENOMIC DNA]</scope>
    <source>
        <strain evidence="3">XA(T)</strain>
    </source>
</reference>
<feature type="compositionally biased region" description="Low complexity" evidence="1">
    <location>
        <begin position="37"/>
        <end position="63"/>
    </location>
</feature>
<protein>
    <submittedName>
        <fullName evidence="2">Uncharacterized protein</fullName>
    </submittedName>
</protein>
<dbReference type="STRING" id="1619308.B5808_18025"/>
<accession>A0A1X9LUH5</accession>
<dbReference type="AlphaFoldDB" id="A0A1X9LUH5"/>
<evidence type="ECO:0000313" key="3">
    <source>
        <dbReference type="Proteomes" id="UP000192775"/>
    </source>
</evidence>
<organism evidence="2 3">
    <name type="scientific">Cnuibacter physcomitrellae</name>
    <dbReference type="NCBI Taxonomy" id="1619308"/>
    <lineage>
        <taxon>Bacteria</taxon>
        <taxon>Bacillati</taxon>
        <taxon>Actinomycetota</taxon>
        <taxon>Actinomycetes</taxon>
        <taxon>Micrococcales</taxon>
        <taxon>Microbacteriaceae</taxon>
        <taxon>Cnuibacter</taxon>
    </lineage>
</organism>
<name>A0A1X9LUH5_9MICO</name>
<sequence>MALDPRTRIDAAPLDGISTRGAQPVASPSETPRRSMRVSMSSVPSRRSLVVSASPATPATSPSSETVIERWRVASGCDRW</sequence>